<evidence type="ECO:0000313" key="2">
    <source>
        <dbReference type="EMBL" id="CAG7815338.1"/>
    </source>
</evidence>
<dbReference type="EMBL" id="CAJVCH010342026">
    <property type="protein sequence ID" value="CAG7815338.1"/>
    <property type="molecule type" value="Genomic_DNA"/>
</dbReference>
<dbReference type="AlphaFoldDB" id="A0A8J2PB41"/>
<evidence type="ECO:0000313" key="3">
    <source>
        <dbReference type="Proteomes" id="UP000708208"/>
    </source>
</evidence>
<feature type="region of interest" description="Disordered" evidence="1">
    <location>
        <begin position="1"/>
        <end position="24"/>
    </location>
</feature>
<name>A0A8J2PB41_9HEXA</name>
<evidence type="ECO:0000256" key="1">
    <source>
        <dbReference type="SAM" id="MobiDB-lite"/>
    </source>
</evidence>
<accession>A0A8J2PB41</accession>
<proteinExistence type="predicted"/>
<reference evidence="2" key="1">
    <citation type="submission" date="2021-06" db="EMBL/GenBank/DDBJ databases">
        <authorList>
            <person name="Hodson N. C."/>
            <person name="Mongue J. A."/>
            <person name="Jaron S. K."/>
        </authorList>
    </citation>
    <scope>NUCLEOTIDE SEQUENCE</scope>
</reference>
<keyword evidence="3" id="KW-1185">Reference proteome</keyword>
<gene>
    <name evidence="2" type="ORF">AFUS01_LOCUS26023</name>
</gene>
<protein>
    <submittedName>
        <fullName evidence="2">Uncharacterized protein</fullName>
    </submittedName>
</protein>
<comment type="caution">
    <text evidence="2">The sequence shown here is derived from an EMBL/GenBank/DDBJ whole genome shotgun (WGS) entry which is preliminary data.</text>
</comment>
<organism evidence="2 3">
    <name type="scientific">Allacma fusca</name>
    <dbReference type="NCBI Taxonomy" id="39272"/>
    <lineage>
        <taxon>Eukaryota</taxon>
        <taxon>Metazoa</taxon>
        <taxon>Ecdysozoa</taxon>
        <taxon>Arthropoda</taxon>
        <taxon>Hexapoda</taxon>
        <taxon>Collembola</taxon>
        <taxon>Symphypleona</taxon>
        <taxon>Sminthuridae</taxon>
        <taxon>Allacma</taxon>
    </lineage>
</organism>
<dbReference type="Proteomes" id="UP000708208">
    <property type="component" value="Unassembled WGS sequence"/>
</dbReference>
<sequence>MAQATKGTFKTRTSGQSSCSSPTPATGIEPLTCHRDCCDTRSFLFDNVNEWLPEVKKGVPGRRKFQRQKFLELFQEFIKSRGYALNDQHFLKVKENLDSLLPRGKKQFSRCVRLKDQMDCELELRDVENQAWKVFKGIEALGRFSKALVVFWKGQAENGYIDGDFNFEILQELIEGIPGGVGSAVDDRLDLSNTFIGDIFAEDI</sequence>